<evidence type="ECO:0000313" key="3">
    <source>
        <dbReference type="EMBL" id="THJ36332.1"/>
    </source>
</evidence>
<organism evidence="3 4">
    <name type="scientific">Candidatus Frankia alpina</name>
    <dbReference type="NCBI Taxonomy" id="2699483"/>
    <lineage>
        <taxon>Bacteria</taxon>
        <taxon>Bacillati</taxon>
        <taxon>Actinomycetota</taxon>
        <taxon>Actinomycetes</taxon>
        <taxon>Frankiales</taxon>
        <taxon>Frankiaceae</taxon>
        <taxon>Frankia</taxon>
    </lineage>
</organism>
<keyword evidence="3" id="KW-0269">Exonuclease</keyword>
<dbReference type="PANTHER" id="PTHR30337">
    <property type="entry name" value="COMPONENT OF ATP-DEPENDENT DSDNA EXONUCLEASE"/>
    <property type="match status" value="1"/>
</dbReference>
<dbReference type="Pfam" id="PF00149">
    <property type="entry name" value="Metallophos"/>
    <property type="match status" value="1"/>
</dbReference>
<comment type="caution">
    <text evidence="3">The sequence shown here is derived from an EMBL/GenBank/DDBJ whole genome shotgun (WGS) entry which is preliminary data.</text>
</comment>
<dbReference type="PANTHER" id="PTHR30337:SF7">
    <property type="entry name" value="PHOSPHOESTERASE"/>
    <property type="match status" value="1"/>
</dbReference>
<keyword evidence="1" id="KW-0378">Hydrolase</keyword>
<reference evidence="3 4" key="1">
    <citation type="submission" date="2019-04" db="EMBL/GenBank/DDBJ databases">
        <title>Draft genome sequences for three unisolated Alnus-infective Frankia Sp+ strains, AgTrS, AiOr and AvVan, the first sequenced Frankia strains able to sporulate in-planta.</title>
        <authorList>
            <person name="Bethencourt L."/>
            <person name="Vautrin F."/>
            <person name="Taib N."/>
            <person name="Dubost A."/>
            <person name="Castro-Garcia L."/>
            <person name="Imbaud O."/>
            <person name="Abrouk D."/>
            <person name="Fournier P."/>
            <person name="Briolay J."/>
            <person name="Nguyen A."/>
            <person name="Normand P."/>
            <person name="Fernandez M.P."/>
            <person name="Brochier-Armanet C."/>
            <person name="Herrera-Belaroussi A."/>
        </authorList>
    </citation>
    <scope>NUCLEOTIDE SEQUENCE [LARGE SCALE GENOMIC DNA]</scope>
    <source>
        <strain evidence="3 4">AvVan</strain>
    </source>
</reference>
<evidence type="ECO:0000256" key="1">
    <source>
        <dbReference type="ARBA" id="ARBA00022801"/>
    </source>
</evidence>
<dbReference type="EMBL" id="SSXH01000913">
    <property type="protein sequence ID" value="THJ36332.1"/>
    <property type="molecule type" value="Genomic_DNA"/>
</dbReference>
<dbReference type="OrthoDB" id="9773856at2"/>
<feature type="domain" description="Calcineurin-like phosphoesterase" evidence="2">
    <location>
        <begin position="1"/>
        <end position="197"/>
    </location>
</feature>
<evidence type="ECO:0000313" key="4">
    <source>
        <dbReference type="Proteomes" id="UP000305282"/>
    </source>
</evidence>
<dbReference type="RefSeq" id="WP_136449596.1">
    <property type="nucleotide sequence ID" value="NZ_SSXH01000913.1"/>
</dbReference>
<dbReference type="Gene3D" id="3.60.21.10">
    <property type="match status" value="1"/>
</dbReference>
<sequence length="261" mass="28191">MRLVHAADVHLDSPLRGLSRLGDGALADLLRQATRRALENLTELTVAIGADGLLLAGDIYDGEWRDYGTGRFFVEQMGRLHDEQIPVFLVRGNHDAQSEIARSLSLPPNVTVFGADEAGTVVVDEIDLAVHGQSYATRDVETNLARAYPDAIGGMVNVGLLHTAVEGAEGHALYAPCTVDDLTRTGYDYFALGHVHTHRIFGDGERVAAFSGNLQGRHPRESGPKGALVVELEPGRAPVIRLEPCDVARWASLRIDVAACR</sequence>
<dbReference type="GO" id="GO:0004527">
    <property type="term" value="F:exonuclease activity"/>
    <property type="evidence" value="ECO:0007669"/>
    <property type="project" value="UniProtKB-KW"/>
</dbReference>
<dbReference type="SUPFAM" id="SSF56300">
    <property type="entry name" value="Metallo-dependent phosphatases"/>
    <property type="match status" value="1"/>
</dbReference>
<feature type="non-terminal residue" evidence="3">
    <location>
        <position position="261"/>
    </location>
</feature>
<evidence type="ECO:0000259" key="2">
    <source>
        <dbReference type="Pfam" id="PF00149"/>
    </source>
</evidence>
<proteinExistence type="predicted"/>
<dbReference type="InterPro" id="IPR029052">
    <property type="entry name" value="Metallo-depent_PP-like"/>
</dbReference>
<dbReference type="Proteomes" id="UP000305282">
    <property type="component" value="Unassembled WGS sequence"/>
</dbReference>
<dbReference type="InterPro" id="IPR004843">
    <property type="entry name" value="Calcineurin-like_PHP"/>
</dbReference>
<gene>
    <name evidence="3" type="ORF">E7Y31_21985</name>
</gene>
<name>A0A4V3YXS7_9ACTN</name>
<dbReference type="InterPro" id="IPR050535">
    <property type="entry name" value="DNA_Repair-Maintenance_Comp"/>
</dbReference>
<accession>A0A4V3YXS7</accession>
<keyword evidence="3" id="KW-0540">Nuclease</keyword>
<protein>
    <submittedName>
        <fullName evidence="3">DNA repair exonuclease</fullName>
    </submittedName>
</protein>
<dbReference type="CDD" id="cd00840">
    <property type="entry name" value="MPP_Mre11_N"/>
    <property type="match status" value="1"/>
</dbReference>
<dbReference type="AlphaFoldDB" id="A0A4V3YXS7"/>
<keyword evidence="4" id="KW-1185">Reference proteome</keyword>
<dbReference type="InterPro" id="IPR041796">
    <property type="entry name" value="Mre11_N"/>
</dbReference>